<name>A0A0L8VEF5_9BACT</name>
<dbReference type="Pfam" id="PF00072">
    <property type="entry name" value="Response_reg"/>
    <property type="match status" value="1"/>
</dbReference>
<dbReference type="CDD" id="cd17557">
    <property type="entry name" value="REC_Rcp-like"/>
    <property type="match status" value="1"/>
</dbReference>
<dbReference type="Gene3D" id="3.40.50.2300">
    <property type="match status" value="1"/>
</dbReference>
<reference evidence="4" key="1">
    <citation type="submission" date="2015-07" db="EMBL/GenBank/DDBJ databases">
        <title>Genome sequencing of Sunxiuqinia dokdonensis strain SK.</title>
        <authorList>
            <person name="Ahn S."/>
            <person name="Kim B.-C."/>
        </authorList>
    </citation>
    <scope>NUCLEOTIDE SEQUENCE [LARGE SCALE GENOMIC DNA]</scope>
    <source>
        <strain evidence="4">SK</strain>
    </source>
</reference>
<comment type="caution">
    <text evidence="3">The sequence shown here is derived from an EMBL/GenBank/DDBJ whole genome shotgun (WGS) entry which is preliminary data.</text>
</comment>
<dbReference type="AlphaFoldDB" id="A0A0L8VEF5"/>
<feature type="modified residue" description="4-aspartylphosphate" evidence="1">
    <location>
        <position position="69"/>
    </location>
</feature>
<sequence>MEHLTEVEILIVEDNPHDAEMALRALKENKLTNKVLVVHDGEEALDFVFARGAFADRPKTSRPKIILLDLKLPKVDGLEVLEEIKSNPVTKVIPVIMLTSSKEESDLVKSYELGVNSYIVKPVDFDKFVDAIRELGFYWLLLNQQKI</sequence>
<dbReference type="OrthoDB" id="7631574at2"/>
<dbReference type="InterPro" id="IPR001789">
    <property type="entry name" value="Sig_transdc_resp-reg_receiver"/>
</dbReference>
<dbReference type="InterPro" id="IPR011006">
    <property type="entry name" value="CheY-like_superfamily"/>
</dbReference>
<dbReference type="GO" id="GO:0000160">
    <property type="term" value="P:phosphorelay signal transduction system"/>
    <property type="evidence" value="ECO:0007669"/>
    <property type="project" value="InterPro"/>
</dbReference>
<keyword evidence="1" id="KW-0597">Phosphoprotein</keyword>
<dbReference type="Proteomes" id="UP000036958">
    <property type="component" value="Unassembled WGS sequence"/>
</dbReference>
<accession>A0A0L8VEF5</accession>
<feature type="domain" description="Response regulatory" evidence="2">
    <location>
        <begin position="8"/>
        <end position="136"/>
    </location>
</feature>
<organism evidence="3 4">
    <name type="scientific">Sunxiuqinia dokdonensis</name>
    <dbReference type="NCBI Taxonomy" id="1409788"/>
    <lineage>
        <taxon>Bacteria</taxon>
        <taxon>Pseudomonadati</taxon>
        <taxon>Bacteroidota</taxon>
        <taxon>Bacteroidia</taxon>
        <taxon>Marinilabiliales</taxon>
        <taxon>Prolixibacteraceae</taxon>
        <taxon>Sunxiuqinia</taxon>
    </lineage>
</organism>
<protein>
    <submittedName>
        <fullName evidence="3">Chemotaxis protein CheY</fullName>
    </submittedName>
</protein>
<evidence type="ECO:0000256" key="1">
    <source>
        <dbReference type="PROSITE-ProRule" id="PRU00169"/>
    </source>
</evidence>
<dbReference type="STRING" id="1409788.NC99_02410"/>
<keyword evidence="4" id="KW-1185">Reference proteome</keyword>
<dbReference type="InterPro" id="IPR052893">
    <property type="entry name" value="TCS_response_regulator"/>
</dbReference>
<gene>
    <name evidence="3" type="ORF">NC99_02410</name>
</gene>
<dbReference type="RefSeq" id="WP_053178969.1">
    <property type="nucleotide sequence ID" value="NZ_LGIA01000014.1"/>
</dbReference>
<evidence type="ECO:0000313" key="4">
    <source>
        <dbReference type="Proteomes" id="UP000036958"/>
    </source>
</evidence>
<dbReference type="EMBL" id="LGIA01000014">
    <property type="protein sequence ID" value="KOH46841.1"/>
    <property type="molecule type" value="Genomic_DNA"/>
</dbReference>
<dbReference type="PROSITE" id="PS50110">
    <property type="entry name" value="RESPONSE_REGULATORY"/>
    <property type="match status" value="1"/>
</dbReference>
<dbReference type="SMART" id="SM00448">
    <property type="entry name" value="REC"/>
    <property type="match status" value="1"/>
</dbReference>
<dbReference type="PANTHER" id="PTHR44520">
    <property type="entry name" value="RESPONSE REGULATOR RCP1-RELATED"/>
    <property type="match status" value="1"/>
</dbReference>
<evidence type="ECO:0000313" key="3">
    <source>
        <dbReference type="EMBL" id="KOH46841.1"/>
    </source>
</evidence>
<proteinExistence type="predicted"/>
<evidence type="ECO:0000259" key="2">
    <source>
        <dbReference type="PROSITE" id="PS50110"/>
    </source>
</evidence>
<dbReference type="PANTHER" id="PTHR44520:SF1">
    <property type="entry name" value="TWO-COMPONENT SYSTEM REGULATORY PROTEIN"/>
    <property type="match status" value="1"/>
</dbReference>
<dbReference type="SUPFAM" id="SSF52172">
    <property type="entry name" value="CheY-like"/>
    <property type="match status" value="1"/>
</dbReference>